<dbReference type="KEGG" id="ptm:GSPATT00037133001"/>
<evidence type="ECO:0000313" key="3">
    <source>
        <dbReference type="Proteomes" id="UP000000600"/>
    </source>
</evidence>
<organism evidence="2 3">
    <name type="scientific">Paramecium tetraurelia</name>
    <dbReference type="NCBI Taxonomy" id="5888"/>
    <lineage>
        <taxon>Eukaryota</taxon>
        <taxon>Sar</taxon>
        <taxon>Alveolata</taxon>
        <taxon>Ciliophora</taxon>
        <taxon>Intramacronucleata</taxon>
        <taxon>Oligohymenophorea</taxon>
        <taxon>Peniculida</taxon>
        <taxon>Parameciidae</taxon>
        <taxon>Paramecium</taxon>
    </lineage>
</organism>
<feature type="chain" id="PRO_5002623343" evidence="1">
    <location>
        <begin position="17"/>
        <end position="443"/>
    </location>
</feature>
<dbReference type="OMA" id="DYFIQRI"/>
<gene>
    <name evidence="2" type="ORF">GSPATT00037133001</name>
</gene>
<evidence type="ECO:0000256" key="1">
    <source>
        <dbReference type="SAM" id="SignalP"/>
    </source>
</evidence>
<dbReference type="GeneID" id="5021531"/>
<keyword evidence="1" id="KW-0732">Signal</keyword>
<reference evidence="2 3" key="1">
    <citation type="journal article" date="2006" name="Nature">
        <title>Global trends of whole-genome duplications revealed by the ciliate Paramecium tetraurelia.</title>
        <authorList>
            <consortium name="Genoscope"/>
            <person name="Aury J.-M."/>
            <person name="Jaillon O."/>
            <person name="Duret L."/>
            <person name="Noel B."/>
            <person name="Jubin C."/>
            <person name="Porcel B.M."/>
            <person name="Segurens B."/>
            <person name="Daubin V."/>
            <person name="Anthouard V."/>
            <person name="Aiach N."/>
            <person name="Arnaiz O."/>
            <person name="Billaut A."/>
            <person name="Beisson J."/>
            <person name="Blanc I."/>
            <person name="Bouhouche K."/>
            <person name="Camara F."/>
            <person name="Duharcourt S."/>
            <person name="Guigo R."/>
            <person name="Gogendeau D."/>
            <person name="Katinka M."/>
            <person name="Keller A.-M."/>
            <person name="Kissmehl R."/>
            <person name="Klotz C."/>
            <person name="Koll F."/>
            <person name="Le Moue A."/>
            <person name="Lepere C."/>
            <person name="Malinsky S."/>
            <person name="Nowacki M."/>
            <person name="Nowak J.K."/>
            <person name="Plattner H."/>
            <person name="Poulain J."/>
            <person name="Ruiz F."/>
            <person name="Serrano V."/>
            <person name="Zagulski M."/>
            <person name="Dessen P."/>
            <person name="Betermier M."/>
            <person name="Weissenbach J."/>
            <person name="Scarpelli C."/>
            <person name="Schachter V."/>
            <person name="Sperling L."/>
            <person name="Meyer E."/>
            <person name="Cohen J."/>
            <person name="Wincker P."/>
        </authorList>
    </citation>
    <scope>NUCLEOTIDE SEQUENCE [LARGE SCALE GENOMIC DNA]</scope>
    <source>
        <strain evidence="2 3">Stock d4-2</strain>
    </source>
</reference>
<feature type="signal peptide" evidence="1">
    <location>
        <begin position="1"/>
        <end position="16"/>
    </location>
</feature>
<proteinExistence type="predicted"/>
<accession>A0CC32</accession>
<name>A0CC32_PARTE</name>
<dbReference type="PANTHER" id="PTHR39767">
    <property type="entry name" value="CALCIUM/CALMODULIN-BINDING MEMBRANE PROTEIN PCM4-RELATED"/>
    <property type="match status" value="1"/>
</dbReference>
<keyword evidence="3" id="KW-1185">Reference proteome</keyword>
<dbReference type="PANTHER" id="PTHR39767:SF2">
    <property type="entry name" value="CHROMOSOME UNDETERMINED SCAFFOLD_1, WHOLE GENOME SHOTGUN SEQUENCE"/>
    <property type="match status" value="1"/>
</dbReference>
<dbReference type="HOGENOM" id="CLU_618900_0_0_1"/>
<dbReference type="InParanoid" id="A0CC32"/>
<dbReference type="AlphaFoldDB" id="A0CC32"/>
<dbReference type="RefSeq" id="XP_001435746.1">
    <property type="nucleotide sequence ID" value="XM_001435709.1"/>
</dbReference>
<dbReference type="Proteomes" id="UP000000600">
    <property type="component" value="Unassembled WGS sequence"/>
</dbReference>
<dbReference type="EMBL" id="CT868059">
    <property type="protein sequence ID" value="CAK68349.1"/>
    <property type="molecule type" value="Genomic_DNA"/>
</dbReference>
<sequence length="443" mass="50843">MLIFVTSIVFTHVVSQEPILFSSSFTDKKLVNLEGNMIIYIGWRIYPENPLKSGFGSLSESDDDYAGLYSLNGEPDKTYSCGMYKIYENIPPHRYLIINVKTLISNTGQGGRGALNIRVNGILIMQEEQQLDKVINSKKTSFQLPYLSSSPSVIVEFIFAVKNIFRTMTFGFREFQLYYKQCPTGCLFCYTYDLKSNDCNLWSLDHHSLGGSSALNEGWLINLQGKNLYNMEYCQDDKALNLIGLVLPTQSIGKTVHLKPHYKILIQFKLLLLGADSQMFTYFNLELNEVVVTDVKIATYAEGSKICKYRNPTSQGDYIFQPTYENFHQDTIVNFRVFTQGGKASIENFRWSIRNFEIYIKKCHLDCIESCSGPKNTQCSRDKYPSFKSFKNYFTNTLFTDTQKWQMITPIQPKSPNYCSGLSIFGGYLQLNGDYFIQRIGYF</sequence>
<protein>
    <submittedName>
        <fullName evidence="2">Uncharacterized protein</fullName>
    </submittedName>
</protein>
<dbReference type="OrthoDB" id="308738at2759"/>
<evidence type="ECO:0000313" key="2">
    <source>
        <dbReference type="EMBL" id="CAK68349.1"/>
    </source>
</evidence>